<dbReference type="AlphaFoldDB" id="A0AAD7UU07"/>
<reference evidence="1 2" key="1">
    <citation type="submission" date="2023-03" db="EMBL/GenBank/DDBJ databases">
        <title>Genome sequence of Lichtheimia ornata CBS 291.66.</title>
        <authorList>
            <person name="Mohabir J.T."/>
            <person name="Shea T.P."/>
            <person name="Kurbessoian T."/>
            <person name="Berby B."/>
            <person name="Fontaine J."/>
            <person name="Livny J."/>
            <person name="Gnirke A."/>
            <person name="Stajich J.E."/>
            <person name="Cuomo C.A."/>
        </authorList>
    </citation>
    <scope>NUCLEOTIDE SEQUENCE [LARGE SCALE GENOMIC DNA]</scope>
    <source>
        <strain evidence="1">CBS 291.66</strain>
    </source>
</reference>
<keyword evidence="2" id="KW-1185">Reference proteome</keyword>
<dbReference type="SUPFAM" id="SSF48452">
    <property type="entry name" value="TPR-like"/>
    <property type="match status" value="1"/>
</dbReference>
<evidence type="ECO:0000313" key="2">
    <source>
        <dbReference type="Proteomes" id="UP001234581"/>
    </source>
</evidence>
<dbReference type="Proteomes" id="UP001234581">
    <property type="component" value="Unassembled WGS sequence"/>
</dbReference>
<dbReference type="Gene3D" id="3.80.10.10">
    <property type="entry name" value="Ribonuclease Inhibitor"/>
    <property type="match status" value="1"/>
</dbReference>
<dbReference type="EMBL" id="JARTCD010000099">
    <property type="protein sequence ID" value="KAJ8652622.1"/>
    <property type="molecule type" value="Genomic_DNA"/>
</dbReference>
<organism evidence="1 2">
    <name type="scientific">Lichtheimia ornata</name>
    <dbReference type="NCBI Taxonomy" id="688661"/>
    <lineage>
        <taxon>Eukaryota</taxon>
        <taxon>Fungi</taxon>
        <taxon>Fungi incertae sedis</taxon>
        <taxon>Mucoromycota</taxon>
        <taxon>Mucoromycotina</taxon>
        <taxon>Mucoromycetes</taxon>
        <taxon>Mucorales</taxon>
        <taxon>Lichtheimiaceae</taxon>
        <taxon>Lichtheimia</taxon>
    </lineage>
</organism>
<dbReference type="RefSeq" id="XP_058337536.1">
    <property type="nucleotide sequence ID" value="XM_058491731.1"/>
</dbReference>
<dbReference type="InterPro" id="IPR032675">
    <property type="entry name" value="LRR_dom_sf"/>
</dbReference>
<comment type="caution">
    <text evidence="1">The sequence shown here is derived from an EMBL/GenBank/DDBJ whole genome shotgun (WGS) entry which is preliminary data.</text>
</comment>
<dbReference type="Gene3D" id="1.25.40.10">
    <property type="entry name" value="Tetratricopeptide repeat domain"/>
    <property type="match status" value="1"/>
</dbReference>
<accession>A0AAD7UU07</accession>
<dbReference type="InterPro" id="IPR011990">
    <property type="entry name" value="TPR-like_helical_dom_sf"/>
</dbReference>
<evidence type="ECO:0000313" key="1">
    <source>
        <dbReference type="EMBL" id="KAJ8652622.1"/>
    </source>
</evidence>
<dbReference type="GeneID" id="83219167"/>
<protein>
    <submittedName>
        <fullName evidence="1">Uncharacterized protein</fullName>
    </submittedName>
</protein>
<sequence length="477" mass="54802">MTRSIDSAILDNLRASASRGQHAHVIQETFAIDNELLELRLHLLNMRARSYVACAQFAKALETANTMQQMNPASALGYLCQGYIHMEQGRHVAAAHVYDKALEHVDASDPLYGTITTSKDNAIQQGQKRRDFICDLPMDISARIIQELLIVERNDEQFDKQREYVTVSRAWWHRFMASDHLRLVVKDTQPLEETSSIVIEIFSHARSLVFYDVEVPFSQLLEKYRFTSLTSLTFNRLEDDNFIEALDMIGTRFTHLTYGKLPILMEGDKTLRLQHILTMCPNLAYLKCQAAIDISGLQETYPMLRTLELQEVRGTIGNQHMIMMQHHLPGLKILNMAIVNSSRTLTVDDTWLPAIRHLAYGDHPIVYIQRTKYKQHEEQGLVTFSIAPSRHLFALDDIAPLIIHHHATLQLLELKCDLNTMHAMNMADAMHNNLQIEFTRLKKIVAFTISQITNMQPYSIFLTWIVQCCIQAIHHTQ</sequence>
<gene>
    <name evidence="1" type="ORF">O0I10_011768</name>
</gene>
<name>A0AAD7UU07_9FUNG</name>
<proteinExistence type="predicted"/>